<dbReference type="STRING" id="1300349.I603_2294"/>
<evidence type="ECO:0000313" key="4">
    <source>
        <dbReference type="Proteomes" id="UP000092484"/>
    </source>
</evidence>
<name>A0A1A7BG00_9SPHN</name>
<dbReference type="Proteomes" id="UP000092484">
    <property type="component" value="Unassembled WGS sequence"/>
</dbReference>
<dbReference type="PATRIC" id="fig|1300349.4.peg.2283"/>
<dbReference type="AlphaFoldDB" id="A0A1A7BG00"/>
<dbReference type="GO" id="GO:0016491">
    <property type="term" value="F:oxidoreductase activity"/>
    <property type="evidence" value="ECO:0007669"/>
    <property type="project" value="UniProtKB-KW"/>
</dbReference>
<evidence type="ECO:0000313" key="3">
    <source>
        <dbReference type="EMBL" id="OBV10332.1"/>
    </source>
</evidence>
<dbReference type="Gene3D" id="3.50.50.60">
    <property type="entry name" value="FAD/NAD(P)-binding domain"/>
    <property type="match status" value="1"/>
</dbReference>
<comment type="caution">
    <text evidence="3">The sequence shown here is derived from an EMBL/GenBank/DDBJ whole genome shotgun (WGS) entry which is preliminary data.</text>
</comment>
<dbReference type="EMBL" id="LZYB01000006">
    <property type="protein sequence ID" value="OBV10332.1"/>
    <property type="molecule type" value="Genomic_DNA"/>
</dbReference>
<gene>
    <name evidence="3" type="ORF">I603_2294</name>
</gene>
<evidence type="ECO:0000256" key="1">
    <source>
        <dbReference type="ARBA" id="ARBA00023002"/>
    </source>
</evidence>
<dbReference type="InterPro" id="IPR036188">
    <property type="entry name" value="FAD/NAD-bd_sf"/>
</dbReference>
<proteinExistence type="predicted"/>
<feature type="domain" description="FAD dependent oxidoreductase" evidence="2">
    <location>
        <begin position="10"/>
        <end position="316"/>
    </location>
</feature>
<reference evidence="3 4" key="1">
    <citation type="submission" date="2016-06" db="EMBL/GenBank/DDBJ databases">
        <title>Genome sequence of Porphyrobacter dokdonensis DSW-74.</title>
        <authorList>
            <person name="Kim J.F."/>
            <person name="Song J.Y."/>
        </authorList>
    </citation>
    <scope>NUCLEOTIDE SEQUENCE [LARGE SCALE GENOMIC DNA]</scope>
    <source>
        <strain evidence="3 4">DSW-74</strain>
    </source>
</reference>
<keyword evidence="1" id="KW-0560">Oxidoreductase</keyword>
<dbReference type="RefSeq" id="WP_068865140.1">
    <property type="nucleotide sequence ID" value="NZ_LZYB01000006.1"/>
</dbReference>
<accession>A0A1A7BG00</accession>
<dbReference type="Gene3D" id="3.30.9.10">
    <property type="entry name" value="D-Amino Acid Oxidase, subunit A, domain 2"/>
    <property type="match status" value="1"/>
</dbReference>
<dbReference type="InterPro" id="IPR006076">
    <property type="entry name" value="FAD-dep_OxRdtase"/>
</dbReference>
<dbReference type="SUPFAM" id="SSF51905">
    <property type="entry name" value="FAD/NAD(P)-binding domain"/>
    <property type="match status" value="1"/>
</dbReference>
<sequence>MPPTAATQYDYVVIGGGFYGCCLALYLRSISARVLVVEVGPRLMDRASRVNQARVHTGFHYPRSAATAVKSMLLHRRFLADFPDAVVGDFQMLYAIARRRSKVTAKKFHRMFRDMGAPIEPATPSHRALFNPDMIEDVFACFEVAFDHKVLGKQVAARMADAGIEVRLETELVGLADHRSGVVVALSDGSEVTARYAFNITYAQINAVLAKAGLPGARLKHEIAELALIEPPCELEKIGVTVMDGPFFSAMPYPSEQLYSLTHVRYTPHESWADNPQARDPYRHLAAALPETRFAFMQRDAQRYLPCLAGATYRRSIYDVKTILIKNEADDGRPILYHQKPEDSRVISILGGKIDNIYDLFEAVKETAPEFASLNSGFVFGHAYA</sequence>
<dbReference type="GO" id="GO:0005737">
    <property type="term" value="C:cytoplasm"/>
    <property type="evidence" value="ECO:0007669"/>
    <property type="project" value="TreeGrafter"/>
</dbReference>
<dbReference type="Pfam" id="PF01266">
    <property type="entry name" value="DAO"/>
    <property type="match status" value="1"/>
</dbReference>
<dbReference type="PANTHER" id="PTHR13847">
    <property type="entry name" value="SARCOSINE DEHYDROGENASE-RELATED"/>
    <property type="match status" value="1"/>
</dbReference>
<keyword evidence="4" id="KW-1185">Reference proteome</keyword>
<evidence type="ECO:0000259" key="2">
    <source>
        <dbReference type="Pfam" id="PF01266"/>
    </source>
</evidence>
<organism evidence="3 4">
    <name type="scientific">Erythrobacter dokdonensis DSW-74</name>
    <dbReference type="NCBI Taxonomy" id="1300349"/>
    <lineage>
        <taxon>Bacteria</taxon>
        <taxon>Pseudomonadati</taxon>
        <taxon>Pseudomonadota</taxon>
        <taxon>Alphaproteobacteria</taxon>
        <taxon>Sphingomonadales</taxon>
        <taxon>Erythrobacteraceae</taxon>
        <taxon>Erythrobacter/Porphyrobacter group</taxon>
        <taxon>Erythrobacter</taxon>
    </lineage>
</organism>
<protein>
    <submittedName>
        <fullName evidence="3">FAD dependent oxidoreductase</fullName>
    </submittedName>
</protein>